<gene>
    <name evidence="1" type="ORF">B5F17_13340</name>
</gene>
<dbReference type="Proteomes" id="UP000195897">
    <property type="component" value="Unassembled WGS sequence"/>
</dbReference>
<comment type="caution">
    <text evidence="1">The sequence shown here is derived from an EMBL/GenBank/DDBJ whole genome shotgun (WGS) entry which is preliminary data.</text>
</comment>
<evidence type="ECO:0000313" key="1">
    <source>
        <dbReference type="EMBL" id="OUP51111.1"/>
    </source>
</evidence>
<dbReference type="AlphaFoldDB" id="A0A1Y4L8J4"/>
<accession>A0A1Y4L8J4</accession>
<sequence>MANMTMQQIEQWTNPKYHQIIRDRRTANSDTPESAPLTGYDIWINGCDLMCNPDFWVRIIYANHGMLGHEREPVYTDIPAVESGMYDELSVSLPAGWDWSESVDGRLLICSPDDVRYYVDEIIMHVDGQPCLCWYDDTGRHITAL</sequence>
<reference evidence="2" key="1">
    <citation type="submission" date="2017-04" db="EMBL/GenBank/DDBJ databases">
        <title>Function of individual gut microbiota members based on whole genome sequencing of pure cultures obtained from chicken caecum.</title>
        <authorList>
            <person name="Medvecky M."/>
            <person name="Cejkova D."/>
            <person name="Polansky O."/>
            <person name="Karasova D."/>
            <person name="Kubasova T."/>
            <person name="Cizek A."/>
            <person name="Rychlik I."/>
        </authorList>
    </citation>
    <scope>NUCLEOTIDE SEQUENCE [LARGE SCALE GENOMIC DNA]</scope>
    <source>
        <strain evidence="2">An180</strain>
    </source>
</reference>
<proteinExistence type="predicted"/>
<organism evidence="1 2">
    <name type="scientific">Butyricicoccus pullicaecorum</name>
    <dbReference type="NCBI Taxonomy" id="501571"/>
    <lineage>
        <taxon>Bacteria</taxon>
        <taxon>Bacillati</taxon>
        <taxon>Bacillota</taxon>
        <taxon>Clostridia</taxon>
        <taxon>Eubacteriales</taxon>
        <taxon>Butyricicoccaceae</taxon>
        <taxon>Butyricicoccus</taxon>
    </lineage>
</organism>
<evidence type="ECO:0000313" key="2">
    <source>
        <dbReference type="Proteomes" id="UP000195897"/>
    </source>
</evidence>
<name>A0A1Y4L8J4_9FIRM</name>
<protein>
    <submittedName>
        <fullName evidence="1">Uncharacterized protein</fullName>
    </submittedName>
</protein>
<dbReference type="EMBL" id="NFKK01000024">
    <property type="protein sequence ID" value="OUP51111.1"/>
    <property type="molecule type" value="Genomic_DNA"/>
</dbReference>